<feature type="transmembrane region" description="Helical" evidence="10">
    <location>
        <begin position="12"/>
        <end position="35"/>
    </location>
</feature>
<proteinExistence type="predicted"/>
<evidence type="ECO:0000259" key="11">
    <source>
        <dbReference type="PROSITE" id="PS50109"/>
    </source>
</evidence>
<evidence type="ECO:0000256" key="4">
    <source>
        <dbReference type="ARBA" id="ARBA00022475"/>
    </source>
</evidence>
<dbReference type="Gene3D" id="3.30.565.10">
    <property type="entry name" value="Histidine kinase-like ATPase, C-terminal domain"/>
    <property type="match status" value="1"/>
</dbReference>
<reference evidence="14" key="1">
    <citation type="journal article" date="2019" name="Int. J. Syst. Evol. Microbiol.">
        <title>The Global Catalogue of Microorganisms (GCM) 10K type strain sequencing project: providing services to taxonomists for standard genome sequencing and annotation.</title>
        <authorList>
            <consortium name="The Broad Institute Genomics Platform"/>
            <consortium name="The Broad Institute Genome Sequencing Center for Infectious Disease"/>
            <person name="Wu L."/>
            <person name="Ma J."/>
        </authorList>
    </citation>
    <scope>NUCLEOTIDE SEQUENCE [LARGE SCALE GENOMIC DNA]</scope>
    <source>
        <strain evidence="14">KCTC 52487</strain>
    </source>
</reference>
<sequence>MRTLASRFGSSIAAQVTAVAMAAFSVFILVTILSLEGPFSIWVYPQTVSDNAPAIADFVAQVEQASPADQQMVLNTYQSRERAASISPDFSPALEPNPDLERAFRQIESESGHRLRDRRIEFGNLRPMQNVGLEPHVESSPFGGVFALQIGIALSDGRVLNIWLAPSVLLDRPMAALTVIAIIFALVAISLSAAIAFVVNRPIRRLTREADRVQLVDAGDPVSEQGPVELRQLAAAFNHMRRRLAGLIFEREQIIAAIAHDIRTGLTRVRLRLSEDNMATSEELEADLSQMEKLIADMVAYSRAESPSGLRELIRMGRFLSEMASHAPTEVRFSSSLGAGDEFTIAGDPVALRRLFENLLENARRYGDGEISLSVAIEQDELVVRVDDNGPGIPHDLLEEVFQPFRRIEESRNRATGGSGLGLGIARSIAAVHGATLVLQNRADGGLTALVRFPASTRT</sequence>
<dbReference type="InterPro" id="IPR005467">
    <property type="entry name" value="His_kinase_dom"/>
</dbReference>
<comment type="caution">
    <text evidence="13">The sequence shown here is derived from an EMBL/GenBank/DDBJ whole genome shotgun (WGS) entry which is preliminary data.</text>
</comment>
<dbReference type="CDD" id="cd06225">
    <property type="entry name" value="HAMP"/>
    <property type="match status" value="1"/>
</dbReference>
<dbReference type="PRINTS" id="PR00344">
    <property type="entry name" value="BCTRLSENSOR"/>
</dbReference>
<dbReference type="EMBL" id="JBHRSV010000028">
    <property type="protein sequence ID" value="MFC2927262.1"/>
    <property type="molecule type" value="Genomic_DNA"/>
</dbReference>
<evidence type="ECO:0000256" key="3">
    <source>
        <dbReference type="ARBA" id="ARBA00012438"/>
    </source>
</evidence>
<dbReference type="PROSITE" id="PS50109">
    <property type="entry name" value="HIS_KIN"/>
    <property type="match status" value="1"/>
</dbReference>
<feature type="domain" description="HAMP" evidence="12">
    <location>
        <begin position="197"/>
        <end position="249"/>
    </location>
</feature>
<gene>
    <name evidence="13" type="ORF">ACFOOR_14235</name>
</gene>
<evidence type="ECO:0000256" key="10">
    <source>
        <dbReference type="SAM" id="Phobius"/>
    </source>
</evidence>
<evidence type="ECO:0000256" key="6">
    <source>
        <dbReference type="ARBA" id="ARBA00022679"/>
    </source>
</evidence>
<dbReference type="CDD" id="cd00082">
    <property type="entry name" value="HisKA"/>
    <property type="match status" value="1"/>
</dbReference>
<keyword evidence="6" id="KW-0808">Transferase</keyword>
<dbReference type="Pfam" id="PF00672">
    <property type="entry name" value="HAMP"/>
    <property type="match status" value="1"/>
</dbReference>
<accession>A0ABV7A0T3</accession>
<keyword evidence="14" id="KW-1185">Reference proteome</keyword>
<dbReference type="RefSeq" id="WP_343163250.1">
    <property type="nucleotide sequence ID" value="NZ_JBHRSV010000028.1"/>
</dbReference>
<protein>
    <recommendedName>
        <fullName evidence="3">histidine kinase</fullName>
        <ecNumber evidence="3">2.7.13.3</ecNumber>
    </recommendedName>
</protein>
<evidence type="ECO:0000256" key="2">
    <source>
        <dbReference type="ARBA" id="ARBA00004651"/>
    </source>
</evidence>
<dbReference type="InterPro" id="IPR003660">
    <property type="entry name" value="HAMP_dom"/>
</dbReference>
<dbReference type="InterPro" id="IPR036097">
    <property type="entry name" value="HisK_dim/P_sf"/>
</dbReference>
<dbReference type="InterPro" id="IPR050980">
    <property type="entry name" value="2C_sensor_his_kinase"/>
</dbReference>
<dbReference type="Proteomes" id="UP001595379">
    <property type="component" value="Unassembled WGS sequence"/>
</dbReference>
<evidence type="ECO:0000256" key="5">
    <source>
        <dbReference type="ARBA" id="ARBA00022553"/>
    </source>
</evidence>
<dbReference type="SMART" id="SM00387">
    <property type="entry name" value="HATPase_c"/>
    <property type="match status" value="1"/>
</dbReference>
<keyword evidence="9 13" id="KW-0067">ATP-binding</keyword>
<evidence type="ECO:0000256" key="9">
    <source>
        <dbReference type="ARBA" id="ARBA00022840"/>
    </source>
</evidence>
<organism evidence="13 14">
    <name type="scientific">Hyphobacterium vulgare</name>
    <dbReference type="NCBI Taxonomy" id="1736751"/>
    <lineage>
        <taxon>Bacteria</taxon>
        <taxon>Pseudomonadati</taxon>
        <taxon>Pseudomonadota</taxon>
        <taxon>Alphaproteobacteria</taxon>
        <taxon>Maricaulales</taxon>
        <taxon>Maricaulaceae</taxon>
        <taxon>Hyphobacterium</taxon>
    </lineage>
</organism>
<name>A0ABV7A0T3_9PROT</name>
<evidence type="ECO:0000313" key="14">
    <source>
        <dbReference type="Proteomes" id="UP001595379"/>
    </source>
</evidence>
<dbReference type="SMART" id="SM00304">
    <property type="entry name" value="HAMP"/>
    <property type="match status" value="1"/>
</dbReference>
<dbReference type="InterPro" id="IPR036890">
    <property type="entry name" value="HATPase_C_sf"/>
</dbReference>
<feature type="transmembrane region" description="Helical" evidence="10">
    <location>
        <begin position="174"/>
        <end position="199"/>
    </location>
</feature>
<dbReference type="SUPFAM" id="SSF55874">
    <property type="entry name" value="ATPase domain of HSP90 chaperone/DNA topoisomerase II/histidine kinase"/>
    <property type="match status" value="1"/>
</dbReference>
<evidence type="ECO:0000256" key="7">
    <source>
        <dbReference type="ARBA" id="ARBA00022741"/>
    </source>
</evidence>
<keyword evidence="7" id="KW-0547">Nucleotide-binding</keyword>
<dbReference type="EC" id="2.7.13.3" evidence="3"/>
<comment type="subcellular location">
    <subcellularLocation>
        <location evidence="2">Cell membrane</location>
        <topology evidence="2">Multi-pass membrane protein</topology>
    </subcellularLocation>
</comment>
<keyword evidence="8" id="KW-0418">Kinase</keyword>
<evidence type="ECO:0000259" key="12">
    <source>
        <dbReference type="PROSITE" id="PS50885"/>
    </source>
</evidence>
<keyword evidence="4" id="KW-1003">Cell membrane</keyword>
<dbReference type="InterPro" id="IPR004358">
    <property type="entry name" value="Sig_transdc_His_kin-like_C"/>
</dbReference>
<dbReference type="PANTHER" id="PTHR44936">
    <property type="entry name" value="SENSOR PROTEIN CREC"/>
    <property type="match status" value="1"/>
</dbReference>
<keyword evidence="10" id="KW-1133">Transmembrane helix</keyword>
<keyword evidence="10" id="KW-0472">Membrane</keyword>
<feature type="domain" description="Histidine kinase" evidence="11">
    <location>
        <begin position="257"/>
        <end position="457"/>
    </location>
</feature>
<dbReference type="GO" id="GO:0005524">
    <property type="term" value="F:ATP binding"/>
    <property type="evidence" value="ECO:0007669"/>
    <property type="project" value="UniProtKB-KW"/>
</dbReference>
<dbReference type="SUPFAM" id="SSF47384">
    <property type="entry name" value="Homodimeric domain of signal transducing histidine kinase"/>
    <property type="match status" value="1"/>
</dbReference>
<evidence type="ECO:0000313" key="13">
    <source>
        <dbReference type="EMBL" id="MFC2927262.1"/>
    </source>
</evidence>
<dbReference type="Pfam" id="PF02518">
    <property type="entry name" value="HATPase_c"/>
    <property type="match status" value="1"/>
</dbReference>
<keyword evidence="5" id="KW-0597">Phosphoprotein</keyword>
<dbReference type="InterPro" id="IPR003594">
    <property type="entry name" value="HATPase_dom"/>
</dbReference>
<evidence type="ECO:0000256" key="1">
    <source>
        <dbReference type="ARBA" id="ARBA00000085"/>
    </source>
</evidence>
<dbReference type="PANTHER" id="PTHR44936:SF10">
    <property type="entry name" value="SENSOR PROTEIN RSTB"/>
    <property type="match status" value="1"/>
</dbReference>
<dbReference type="PROSITE" id="PS50885">
    <property type="entry name" value="HAMP"/>
    <property type="match status" value="1"/>
</dbReference>
<evidence type="ECO:0000256" key="8">
    <source>
        <dbReference type="ARBA" id="ARBA00022777"/>
    </source>
</evidence>
<comment type="catalytic activity">
    <reaction evidence="1">
        <text>ATP + protein L-histidine = ADP + protein N-phospho-L-histidine.</text>
        <dbReference type="EC" id="2.7.13.3"/>
    </reaction>
</comment>
<dbReference type="Gene3D" id="1.10.287.130">
    <property type="match status" value="1"/>
</dbReference>
<keyword evidence="10" id="KW-0812">Transmembrane</keyword>
<dbReference type="InterPro" id="IPR003661">
    <property type="entry name" value="HisK_dim/P_dom"/>
</dbReference>